<dbReference type="EMBL" id="HBIP01031193">
    <property type="protein sequence ID" value="CAE0503872.1"/>
    <property type="molecule type" value="Transcribed_RNA"/>
</dbReference>
<dbReference type="AlphaFoldDB" id="A0A7S3R6H5"/>
<protein>
    <submittedName>
        <fullName evidence="1">Uncharacterized protein</fullName>
    </submittedName>
</protein>
<reference evidence="1" key="1">
    <citation type="submission" date="2021-01" db="EMBL/GenBank/DDBJ databases">
        <authorList>
            <person name="Corre E."/>
            <person name="Pelletier E."/>
            <person name="Niang G."/>
            <person name="Scheremetjew M."/>
            <person name="Finn R."/>
            <person name="Kale V."/>
            <person name="Holt S."/>
            <person name="Cochrane G."/>
            <person name="Meng A."/>
            <person name="Brown T."/>
            <person name="Cohen L."/>
        </authorList>
    </citation>
    <scope>NUCLEOTIDE SEQUENCE</scope>
    <source>
        <strain evidence="1">CCMP1320</strain>
    </source>
</reference>
<accession>A0A7S3R6H5</accession>
<name>A0A7S3R6H5_DUNTE</name>
<organism evidence="1">
    <name type="scientific">Dunaliella tertiolecta</name>
    <name type="common">Green alga</name>
    <dbReference type="NCBI Taxonomy" id="3047"/>
    <lineage>
        <taxon>Eukaryota</taxon>
        <taxon>Viridiplantae</taxon>
        <taxon>Chlorophyta</taxon>
        <taxon>core chlorophytes</taxon>
        <taxon>Chlorophyceae</taxon>
        <taxon>CS clade</taxon>
        <taxon>Chlamydomonadales</taxon>
        <taxon>Dunaliellaceae</taxon>
        <taxon>Dunaliella</taxon>
    </lineage>
</organism>
<evidence type="ECO:0000313" key="1">
    <source>
        <dbReference type="EMBL" id="CAE0503872.1"/>
    </source>
</evidence>
<gene>
    <name evidence="1" type="ORF">DTER00134_LOCUS18945</name>
</gene>
<sequence length="119" mass="13684">MQTLAEALHLKKHLDNLLNADFWNHFHAPFFTAPVLTPKTRASSNWLLMLSCCQYESDRLFVQFVGLQYNIRYKKPGTWLVASNQRPGAKASYSKLSHRYPGDVQLRIHLRAKVSTPKG</sequence>
<proteinExistence type="predicted"/>